<comment type="caution">
    <text evidence="1">The sequence shown here is derived from an EMBL/GenBank/DDBJ whole genome shotgun (WGS) entry which is preliminary data.</text>
</comment>
<reference evidence="1 2" key="1">
    <citation type="submission" date="2020-03" db="EMBL/GenBank/DDBJ databases">
        <title>WGS of actinomycetes isolated from Thailand.</title>
        <authorList>
            <person name="Thawai C."/>
        </authorList>
    </citation>
    <scope>NUCLEOTIDE SEQUENCE [LARGE SCALE GENOMIC DNA]</scope>
    <source>
        <strain evidence="1 2">PRB2-1</strain>
    </source>
</reference>
<name>A0ABX0ZZH9_9ACTN</name>
<dbReference type="RefSeq" id="WP_167985656.1">
    <property type="nucleotide sequence ID" value="NZ_JAATEJ010000024.1"/>
</dbReference>
<dbReference type="Proteomes" id="UP000734511">
    <property type="component" value="Unassembled WGS sequence"/>
</dbReference>
<keyword evidence="2" id="KW-1185">Reference proteome</keyword>
<accession>A0ABX0ZZH9</accession>
<evidence type="ECO:0000313" key="2">
    <source>
        <dbReference type="Proteomes" id="UP000734511"/>
    </source>
</evidence>
<evidence type="ECO:0000313" key="1">
    <source>
        <dbReference type="EMBL" id="NJP46808.1"/>
    </source>
</evidence>
<proteinExistence type="predicted"/>
<gene>
    <name evidence="1" type="ORF">HCN08_25880</name>
</gene>
<organism evidence="1 2">
    <name type="scientific">Actinacidiphila epipremni</name>
    <dbReference type="NCBI Taxonomy" id="2053013"/>
    <lineage>
        <taxon>Bacteria</taxon>
        <taxon>Bacillati</taxon>
        <taxon>Actinomycetota</taxon>
        <taxon>Actinomycetes</taxon>
        <taxon>Kitasatosporales</taxon>
        <taxon>Streptomycetaceae</taxon>
        <taxon>Actinacidiphila</taxon>
    </lineage>
</organism>
<protein>
    <submittedName>
        <fullName evidence="1">Uncharacterized protein</fullName>
    </submittedName>
</protein>
<dbReference type="EMBL" id="JAATEJ010000024">
    <property type="protein sequence ID" value="NJP46808.1"/>
    <property type="molecule type" value="Genomic_DNA"/>
</dbReference>
<sequence length="115" mass="12468">MSRRRAVTGLLVRLALPVLAIVVVLGALPLYGRLTSSSRISPALREQLRAGQPSYSVQVELTLRPQYFNIQKLQSLGTLAGVKGTSVKVLDIGAAQVHTIADLYWVKQVKTIGES</sequence>